<dbReference type="SUPFAM" id="SSF51430">
    <property type="entry name" value="NAD(P)-linked oxidoreductase"/>
    <property type="match status" value="1"/>
</dbReference>
<gene>
    <name evidence="5" type="ORF">A5886_000435</name>
</gene>
<dbReference type="AlphaFoldDB" id="A0A242A2U9"/>
<dbReference type="CDD" id="cd19138">
    <property type="entry name" value="AKR_YeaE"/>
    <property type="match status" value="1"/>
</dbReference>
<feature type="active site" description="Proton donor" evidence="1">
    <location>
        <position position="51"/>
    </location>
</feature>
<protein>
    <recommendedName>
        <fullName evidence="4">NADP-dependent oxidoreductase domain-containing protein</fullName>
    </recommendedName>
</protein>
<dbReference type="RefSeq" id="WP_086273427.1">
    <property type="nucleotide sequence ID" value="NZ_NGKU01000001.1"/>
</dbReference>
<name>A0A242A2U9_9ENTE</name>
<proteinExistence type="predicted"/>
<sequence length="281" mass="30960">MNNGRISITQETIGMGTWHMGDEAVKEQAEIEALRAGIDGGLVVIDTAEMYGEGASETLVGKAIAGYDRKNLYLISKVYPWHASKTALPQALDRTLARLGTDYVDLYLLHWPGDVPLAETVAAMETAKSTGKIRNWGVSNFDVADMQALMEVPNGEQCAANQVLYNLGARGIEYDLIPWHKEAKIPLIAYSPIAQGDSRGNHFRNDPLLKELAEAKEVSVFQLLLAWTIRSGQIIAIPQTSDAQHMSENIEAKEIQFSPEELAKIDTQFTPPTKKQPLDVI</sequence>
<dbReference type="PIRSF" id="PIRSF000097">
    <property type="entry name" value="AKR"/>
    <property type="match status" value="1"/>
</dbReference>
<organism evidence="5 6">
    <name type="scientific">Candidatus Enterococcus testudinis</name>
    <dbReference type="NCBI Taxonomy" id="1834191"/>
    <lineage>
        <taxon>Bacteria</taxon>
        <taxon>Bacillati</taxon>
        <taxon>Bacillota</taxon>
        <taxon>Bacilli</taxon>
        <taxon>Lactobacillales</taxon>
        <taxon>Enterococcaceae</taxon>
        <taxon>Enterococcus</taxon>
    </lineage>
</organism>
<reference evidence="5 6" key="1">
    <citation type="submission" date="2017-05" db="EMBL/GenBank/DDBJ databases">
        <title>The Genome Sequence of Enterococcus sp. 8G7_MSG3316.</title>
        <authorList>
            <consortium name="The Broad Institute Genomics Platform"/>
            <consortium name="The Broad Institute Genomic Center for Infectious Diseases"/>
            <person name="Earl A."/>
            <person name="Manson A."/>
            <person name="Schwartman J."/>
            <person name="Gilmore M."/>
            <person name="Abouelleil A."/>
            <person name="Cao P."/>
            <person name="Chapman S."/>
            <person name="Cusick C."/>
            <person name="Shea T."/>
            <person name="Young S."/>
            <person name="Neafsey D."/>
            <person name="Nusbaum C."/>
            <person name="Birren B."/>
        </authorList>
    </citation>
    <scope>NUCLEOTIDE SEQUENCE [LARGE SCALE GENOMIC DNA]</scope>
    <source>
        <strain evidence="5 6">8G7_MSG3316</strain>
    </source>
</reference>
<dbReference type="InterPro" id="IPR020471">
    <property type="entry name" value="AKR"/>
</dbReference>
<comment type="caution">
    <text evidence="5">The sequence shown here is derived from an EMBL/GenBank/DDBJ whole genome shotgun (WGS) entry which is preliminary data.</text>
</comment>
<dbReference type="Gene3D" id="3.20.20.100">
    <property type="entry name" value="NADP-dependent oxidoreductase domain"/>
    <property type="match status" value="1"/>
</dbReference>
<keyword evidence="6" id="KW-1185">Reference proteome</keyword>
<dbReference type="Pfam" id="PF00248">
    <property type="entry name" value="Aldo_ket_red"/>
    <property type="match status" value="1"/>
</dbReference>
<dbReference type="GO" id="GO:0016491">
    <property type="term" value="F:oxidoreductase activity"/>
    <property type="evidence" value="ECO:0007669"/>
    <property type="project" value="InterPro"/>
</dbReference>
<evidence type="ECO:0000256" key="1">
    <source>
        <dbReference type="PIRSR" id="PIRSR000097-1"/>
    </source>
</evidence>
<dbReference type="InterPro" id="IPR023210">
    <property type="entry name" value="NADP_OxRdtase_dom"/>
</dbReference>
<dbReference type="PANTHER" id="PTHR43638">
    <property type="entry name" value="OXIDOREDUCTASE, ALDO/KETO REDUCTASE FAMILY PROTEIN"/>
    <property type="match status" value="1"/>
</dbReference>
<dbReference type="EMBL" id="NGKU01000001">
    <property type="protein sequence ID" value="OTN75365.1"/>
    <property type="molecule type" value="Genomic_DNA"/>
</dbReference>
<dbReference type="PANTHER" id="PTHR43638:SF3">
    <property type="entry name" value="ALDEHYDE REDUCTASE"/>
    <property type="match status" value="1"/>
</dbReference>
<dbReference type="OrthoDB" id="9773828at2"/>
<dbReference type="STRING" id="1834191.A5886_000435"/>
<evidence type="ECO:0000256" key="3">
    <source>
        <dbReference type="PIRSR" id="PIRSR000097-3"/>
    </source>
</evidence>
<evidence type="ECO:0000313" key="6">
    <source>
        <dbReference type="Proteomes" id="UP000195043"/>
    </source>
</evidence>
<dbReference type="InterPro" id="IPR036812">
    <property type="entry name" value="NAD(P)_OxRdtase_dom_sf"/>
</dbReference>
<feature type="binding site" evidence="2">
    <location>
        <position position="110"/>
    </location>
    <ligand>
        <name>substrate</name>
    </ligand>
</feature>
<evidence type="ECO:0000256" key="2">
    <source>
        <dbReference type="PIRSR" id="PIRSR000097-2"/>
    </source>
</evidence>
<feature type="site" description="Lowers pKa of active site Tyr" evidence="3">
    <location>
        <position position="77"/>
    </location>
</feature>
<accession>A0A242A2U9</accession>
<dbReference type="Proteomes" id="UP000195043">
    <property type="component" value="Unassembled WGS sequence"/>
</dbReference>
<dbReference type="PRINTS" id="PR00069">
    <property type="entry name" value="ALDKETRDTASE"/>
</dbReference>
<evidence type="ECO:0000313" key="5">
    <source>
        <dbReference type="EMBL" id="OTN75365.1"/>
    </source>
</evidence>
<evidence type="ECO:0000259" key="4">
    <source>
        <dbReference type="Pfam" id="PF00248"/>
    </source>
</evidence>
<feature type="domain" description="NADP-dependent oxidoreductase" evidence="4">
    <location>
        <begin position="13"/>
        <end position="266"/>
    </location>
</feature>